<organism evidence="15 16">
    <name type="scientific">Stylonychia lemnae</name>
    <name type="common">Ciliate</name>
    <dbReference type="NCBI Taxonomy" id="5949"/>
    <lineage>
        <taxon>Eukaryota</taxon>
        <taxon>Sar</taxon>
        <taxon>Alveolata</taxon>
        <taxon>Ciliophora</taxon>
        <taxon>Intramacronucleata</taxon>
        <taxon>Spirotrichea</taxon>
        <taxon>Stichotrichia</taxon>
        <taxon>Sporadotrichida</taxon>
        <taxon>Oxytrichidae</taxon>
        <taxon>Stylonychinae</taxon>
        <taxon>Stylonychia</taxon>
    </lineage>
</organism>
<evidence type="ECO:0000313" key="15">
    <source>
        <dbReference type="EMBL" id="CDW86480.1"/>
    </source>
</evidence>
<dbReference type="SMART" id="SM00382">
    <property type="entry name" value="AAA"/>
    <property type="match status" value="1"/>
</dbReference>
<evidence type="ECO:0000313" key="16">
    <source>
        <dbReference type="Proteomes" id="UP000039865"/>
    </source>
</evidence>
<dbReference type="GO" id="GO:0005743">
    <property type="term" value="C:mitochondrial inner membrane"/>
    <property type="evidence" value="ECO:0007669"/>
    <property type="project" value="UniProtKB-SubCell"/>
</dbReference>
<keyword evidence="10 12" id="KW-0472">Membrane</keyword>
<dbReference type="CDD" id="cd19510">
    <property type="entry name" value="RecA-like_BCS1"/>
    <property type="match status" value="1"/>
</dbReference>
<dbReference type="SUPFAM" id="SSF52540">
    <property type="entry name" value="P-loop containing nucleoside triphosphate hydrolases"/>
    <property type="match status" value="1"/>
</dbReference>
<dbReference type="InterPro" id="IPR050747">
    <property type="entry name" value="Mitochondrial_chaperone_BCS1"/>
</dbReference>
<dbReference type="FunCoup" id="A0A078AVQ2">
    <property type="interactions" value="112"/>
</dbReference>
<feature type="domain" description="BCS1 N-terminal" evidence="14">
    <location>
        <begin position="14"/>
        <end position="194"/>
    </location>
</feature>
<evidence type="ECO:0000256" key="11">
    <source>
        <dbReference type="ARBA" id="ARBA00048778"/>
    </source>
</evidence>
<dbReference type="OrthoDB" id="10251412at2759"/>
<dbReference type="InParanoid" id="A0A078AVQ2"/>
<comment type="catalytic activity">
    <reaction evidence="11">
        <text>ATP + H2O = ADP + phosphate + H(+)</text>
        <dbReference type="Rhea" id="RHEA:13065"/>
        <dbReference type="ChEBI" id="CHEBI:15377"/>
        <dbReference type="ChEBI" id="CHEBI:15378"/>
        <dbReference type="ChEBI" id="CHEBI:30616"/>
        <dbReference type="ChEBI" id="CHEBI:43474"/>
        <dbReference type="ChEBI" id="CHEBI:456216"/>
    </reaction>
    <physiologicalReaction direction="left-to-right" evidence="11">
        <dbReference type="Rhea" id="RHEA:13066"/>
    </physiologicalReaction>
</comment>
<keyword evidence="4" id="KW-0547">Nucleotide-binding</keyword>
<comment type="subcellular location">
    <subcellularLocation>
        <location evidence="1">Mitochondrion inner membrane</location>
        <topology evidence="1">Single-pass membrane protein</topology>
    </subcellularLocation>
</comment>
<sequence length="689" mass="79649">MLFSSQFVSLIFALGVGGLISTMFYYIINMVKEYVARRMICSVVIENLDPTYQWLLQFLTQKGYLADQMSDSVVRIVKKKREWFQPKASKEKPKIEYYPAPGLHYFKYRGRTMWAVQEQGKINLVGWENKPQTSEKIIIMCYGGSTEIIQQLIDDAVVFSMDLDKGLLGIYQTYGWLSMWVKVMTKKARTLDSVVLDSDIASQLETDIRDFQNSGEWYMSKGVPYRRGYLLFGPPGTGKTSFVQAIAGQLKLNLCYLNLSSGEVDDDSLNRLLSEAPDRSIILLEDIDAMFTDRTSMSTNKLSFSGFLNALDGVRSQEGQILFMTTNHKERLDPALLRPGRADVHVKLNYASDIQMKGLFCRFFPESEDLAVQFANQLPVSKLSMAKLQGHMLRYREDVEKCVANAKELMLDEKVVTKEMVIDDWLHRLNLLRLKPNFEKQKIRRVQDLIYIIDQGQFAEFEITDKLVVRRLWNMLIGEQETKDSFNYLSKHGIRAIGQIFISNPRQLDELVDYIPEGVLTGFHLRDIFDAHKKTQEIKDKIYDTIIFNKRFPKTLEISKAIHKGPVEDEKKKSKIDFDLTKFFTDLGATDCINKLQKQDLNDPELFFKVEYGTIESTLDLKPQGKKLRIMKKIKELRDKYEKEGYIEYLDQGLLEGSELPSLKFVKSTTMKRDTGKKDKDLNSFYSEN</sequence>
<protein>
    <submittedName>
        <fullName evidence="15">Mitochondrial chaperone bcs1</fullName>
    </submittedName>
</protein>
<keyword evidence="9" id="KW-0496">Mitochondrion</keyword>
<reference evidence="15 16" key="1">
    <citation type="submission" date="2014-06" db="EMBL/GenBank/DDBJ databases">
        <authorList>
            <person name="Swart Estienne"/>
        </authorList>
    </citation>
    <scope>NUCLEOTIDE SEQUENCE [LARGE SCALE GENOMIC DNA]</scope>
    <source>
        <strain evidence="15 16">130c</strain>
    </source>
</reference>
<dbReference type="Pfam" id="PF25426">
    <property type="entry name" value="AAA_lid_BCS1"/>
    <property type="match status" value="1"/>
</dbReference>
<evidence type="ECO:0000256" key="5">
    <source>
        <dbReference type="ARBA" id="ARBA00022792"/>
    </source>
</evidence>
<keyword evidence="8 12" id="KW-1133">Transmembrane helix</keyword>
<evidence type="ECO:0000256" key="8">
    <source>
        <dbReference type="ARBA" id="ARBA00022989"/>
    </source>
</evidence>
<gene>
    <name evidence="15" type="primary">Contig6417.g6864</name>
    <name evidence="15" type="ORF">STYLEM_15575</name>
</gene>
<dbReference type="Gene3D" id="3.40.50.300">
    <property type="entry name" value="P-loop containing nucleotide triphosphate hydrolases"/>
    <property type="match status" value="1"/>
</dbReference>
<evidence type="ECO:0000256" key="2">
    <source>
        <dbReference type="ARBA" id="ARBA00007448"/>
    </source>
</evidence>
<comment type="similarity">
    <text evidence="2">Belongs to the AAA ATPase family. BCS1 subfamily.</text>
</comment>
<dbReference type="InterPro" id="IPR014851">
    <property type="entry name" value="BCS1_N"/>
</dbReference>
<dbReference type="InterPro" id="IPR027417">
    <property type="entry name" value="P-loop_NTPase"/>
</dbReference>
<dbReference type="AlphaFoldDB" id="A0A078AVQ2"/>
<keyword evidence="16" id="KW-1185">Reference proteome</keyword>
<dbReference type="SMART" id="SM01024">
    <property type="entry name" value="BCS1_N"/>
    <property type="match status" value="1"/>
</dbReference>
<evidence type="ECO:0000256" key="9">
    <source>
        <dbReference type="ARBA" id="ARBA00023128"/>
    </source>
</evidence>
<keyword evidence="5" id="KW-0999">Mitochondrion inner membrane</keyword>
<evidence type="ECO:0000256" key="12">
    <source>
        <dbReference type="SAM" id="Phobius"/>
    </source>
</evidence>
<dbReference type="PANTHER" id="PTHR23070">
    <property type="entry name" value="BCS1 AAA-TYPE ATPASE"/>
    <property type="match status" value="1"/>
</dbReference>
<accession>A0A078AVQ2</accession>
<name>A0A078AVQ2_STYLE</name>
<feature type="domain" description="AAA+ ATPase" evidence="13">
    <location>
        <begin position="225"/>
        <end position="352"/>
    </location>
</feature>
<dbReference type="Proteomes" id="UP000039865">
    <property type="component" value="Unassembled WGS sequence"/>
</dbReference>
<evidence type="ECO:0000256" key="3">
    <source>
        <dbReference type="ARBA" id="ARBA00022692"/>
    </source>
</evidence>
<dbReference type="GO" id="GO:0005524">
    <property type="term" value="F:ATP binding"/>
    <property type="evidence" value="ECO:0007669"/>
    <property type="project" value="UniProtKB-KW"/>
</dbReference>
<evidence type="ECO:0000256" key="1">
    <source>
        <dbReference type="ARBA" id="ARBA00004434"/>
    </source>
</evidence>
<dbReference type="Pfam" id="PF08740">
    <property type="entry name" value="BCS1_N"/>
    <property type="match status" value="1"/>
</dbReference>
<dbReference type="EMBL" id="CCKQ01014687">
    <property type="protein sequence ID" value="CDW86480.1"/>
    <property type="molecule type" value="Genomic_DNA"/>
</dbReference>
<keyword evidence="6" id="KW-0378">Hydrolase</keyword>
<evidence type="ECO:0000256" key="10">
    <source>
        <dbReference type="ARBA" id="ARBA00023136"/>
    </source>
</evidence>
<dbReference type="InterPro" id="IPR057495">
    <property type="entry name" value="AAA_lid_BCS1"/>
</dbReference>
<evidence type="ECO:0000259" key="14">
    <source>
        <dbReference type="SMART" id="SM01024"/>
    </source>
</evidence>
<dbReference type="InterPro" id="IPR003959">
    <property type="entry name" value="ATPase_AAA_core"/>
</dbReference>
<feature type="transmembrane region" description="Helical" evidence="12">
    <location>
        <begin position="6"/>
        <end position="28"/>
    </location>
</feature>
<dbReference type="Pfam" id="PF00004">
    <property type="entry name" value="AAA"/>
    <property type="match status" value="1"/>
</dbReference>
<proteinExistence type="inferred from homology"/>
<evidence type="ECO:0000256" key="6">
    <source>
        <dbReference type="ARBA" id="ARBA00022801"/>
    </source>
</evidence>
<dbReference type="GO" id="GO:0016887">
    <property type="term" value="F:ATP hydrolysis activity"/>
    <property type="evidence" value="ECO:0007669"/>
    <property type="project" value="InterPro"/>
</dbReference>
<keyword evidence="3 12" id="KW-0812">Transmembrane</keyword>
<evidence type="ECO:0000259" key="13">
    <source>
        <dbReference type="SMART" id="SM00382"/>
    </source>
</evidence>
<keyword evidence="7" id="KW-0067">ATP-binding</keyword>
<dbReference type="InterPro" id="IPR003593">
    <property type="entry name" value="AAA+_ATPase"/>
</dbReference>
<evidence type="ECO:0000256" key="4">
    <source>
        <dbReference type="ARBA" id="ARBA00022741"/>
    </source>
</evidence>
<evidence type="ECO:0000256" key="7">
    <source>
        <dbReference type="ARBA" id="ARBA00022840"/>
    </source>
</evidence>